<feature type="compositionally biased region" description="Basic residues" evidence="6">
    <location>
        <begin position="162"/>
        <end position="176"/>
    </location>
</feature>
<evidence type="ECO:0000256" key="3">
    <source>
        <dbReference type="ARBA" id="ARBA00022525"/>
    </source>
</evidence>
<dbReference type="PANTHER" id="PTHR31703:SF2">
    <property type="entry name" value="UPF0669 PROTEIN C6ORF120"/>
    <property type="match status" value="1"/>
</dbReference>
<comment type="similarity">
    <text evidence="2">Belongs to the UPF0669 family.</text>
</comment>
<accession>A0ABQ9JQG3</accession>
<dbReference type="Pfam" id="PF17065">
    <property type="entry name" value="UPF0669"/>
    <property type="match status" value="1"/>
</dbReference>
<dbReference type="Proteomes" id="UP001162164">
    <property type="component" value="Unassembled WGS sequence"/>
</dbReference>
<keyword evidence="4" id="KW-0732">Signal</keyword>
<name>A0ABQ9JQG3_9CUCU</name>
<evidence type="ECO:0000313" key="8">
    <source>
        <dbReference type="Proteomes" id="UP001162164"/>
    </source>
</evidence>
<feature type="region of interest" description="Disordered" evidence="6">
    <location>
        <begin position="143"/>
        <end position="176"/>
    </location>
</feature>
<dbReference type="InterPro" id="IPR031420">
    <property type="entry name" value="UPF0669"/>
</dbReference>
<evidence type="ECO:0000256" key="4">
    <source>
        <dbReference type="ARBA" id="ARBA00022729"/>
    </source>
</evidence>
<dbReference type="EMBL" id="JAPWTJ010000268">
    <property type="protein sequence ID" value="KAJ8980310.1"/>
    <property type="molecule type" value="Genomic_DNA"/>
</dbReference>
<evidence type="ECO:0000256" key="6">
    <source>
        <dbReference type="SAM" id="MobiDB-lite"/>
    </source>
</evidence>
<reference evidence="7" key="1">
    <citation type="journal article" date="2023" name="Insect Mol. Biol.">
        <title>Genome sequencing provides insights into the evolution of gene families encoding plant cell wall-degrading enzymes in longhorned beetles.</title>
        <authorList>
            <person name="Shin N.R."/>
            <person name="Okamura Y."/>
            <person name="Kirsch R."/>
            <person name="Pauchet Y."/>
        </authorList>
    </citation>
    <scope>NUCLEOTIDE SEQUENCE</scope>
    <source>
        <strain evidence="7">MMC_N1</strain>
    </source>
</reference>
<proteinExistence type="inferred from homology"/>
<gene>
    <name evidence="7" type="ORF">NQ317_005231</name>
</gene>
<evidence type="ECO:0000256" key="2">
    <source>
        <dbReference type="ARBA" id="ARBA00008960"/>
    </source>
</evidence>
<keyword evidence="5" id="KW-0325">Glycoprotein</keyword>
<evidence type="ECO:0000256" key="5">
    <source>
        <dbReference type="ARBA" id="ARBA00023180"/>
    </source>
</evidence>
<sequence length="176" mass="19605">MAGYGEDEDELVTLSHCDVPNRELELLGRKDGIVGNENFTYYYIHHLGNIILSLESIFGDVDLYVSETNMVPTYDPDTYDLHSATCGLDIVEVPDSFKSPISIGIYGYSAYEESGYSLEVFKAPTQDNDYTSSFLIIEEGNPQGIPEIKVTPPKDEGGKVSIRSKNKKKRSKSSFI</sequence>
<keyword evidence="8" id="KW-1185">Reference proteome</keyword>
<comment type="caution">
    <text evidence="7">The sequence shown here is derived from an EMBL/GenBank/DDBJ whole genome shotgun (WGS) entry which is preliminary data.</text>
</comment>
<dbReference type="PANTHER" id="PTHR31703">
    <property type="entry name" value="UPF0669 PROTEIN C6ORF120"/>
    <property type="match status" value="1"/>
</dbReference>
<protein>
    <submittedName>
        <fullName evidence="7">Uncharacterized protein</fullName>
    </submittedName>
</protein>
<organism evidence="7 8">
    <name type="scientific">Molorchus minor</name>
    <dbReference type="NCBI Taxonomy" id="1323400"/>
    <lineage>
        <taxon>Eukaryota</taxon>
        <taxon>Metazoa</taxon>
        <taxon>Ecdysozoa</taxon>
        <taxon>Arthropoda</taxon>
        <taxon>Hexapoda</taxon>
        <taxon>Insecta</taxon>
        <taxon>Pterygota</taxon>
        <taxon>Neoptera</taxon>
        <taxon>Endopterygota</taxon>
        <taxon>Coleoptera</taxon>
        <taxon>Polyphaga</taxon>
        <taxon>Cucujiformia</taxon>
        <taxon>Chrysomeloidea</taxon>
        <taxon>Cerambycidae</taxon>
        <taxon>Lamiinae</taxon>
        <taxon>Monochamini</taxon>
        <taxon>Molorchus</taxon>
    </lineage>
</organism>
<comment type="subcellular location">
    <subcellularLocation>
        <location evidence="1">Secreted</location>
    </subcellularLocation>
</comment>
<evidence type="ECO:0000256" key="1">
    <source>
        <dbReference type="ARBA" id="ARBA00004613"/>
    </source>
</evidence>
<evidence type="ECO:0000313" key="7">
    <source>
        <dbReference type="EMBL" id="KAJ8980310.1"/>
    </source>
</evidence>
<keyword evidence="3" id="KW-0964">Secreted</keyword>